<dbReference type="InterPro" id="IPR025877">
    <property type="entry name" value="MobA-like_NTP_Trfase"/>
</dbReference>
<feature type="domain" description="MobA-like NTP transferase" evidence="10">
    <location>
        <begin position="30"/>
        <end position="181"/>
    </location>
</feature>
<evidence type="ECO:0000256" key="3">
    <source>
        <dbReference type="ARBA" id="ARBA00022723"/>
    </source>
</evidence>
<feature type="binding site" evidence="8">
    <location>
        <position position="98"/>
    </location>
    <ligand>
        <name>GTP</name>
        <dbReference type="ChEBI" id="CHEBI:37565"/>
    </ligand>
</feature>
<comment type="function">
    <text evidence="8">Transfers a GMP moiety from GTP to Mo-molybdopterin (Mo-MPT) cofactor (Moco or molybdenum cofactor) to form Mo-molybdopterin guanine dinucleotide (Mo-MGD) cofactor.</text>
</comment>
<accession>A0ABD5R6G4</accession>
<feature type="binding site" evidence="8">
    <location>
        <position position="130"/>
    </location>
    <ligand>
        <name>GTP</name>
        <dbReference type="ChEBI" id="CHEBI:37565"/>
    </ligand>
</feature>
<keyword evidence="4 8" id="KW-0547">Nucleotide-binding</keyword>
<feature type="region of interest" description="Disordered" evidence="9">
    <location>
        <begin position="1"/>
        <end position="30"/>
    </location>
</feature>
<dbReference type="GO" id="GO:0046872">
    <property type="term" value="F:metal ion binding"/>
    <property type="evidence" value="ECO:0007669"/>
    <property type="project" value="UniProtKB-KW"/>
</dbReference>
<proteinExistence type="inferred from homology"/>
<dbReference type="SUPFAM" id="SSF53448">
    <property type="entry name" value="Nucleotide-diphospho-sugar transferases"/>
    <property type="match status" value="1"/>
</dbReference>
<keyword evidence="3 8" id="KW-0479">Metal-binding</keyword>
<evidence type="ECO:0000256" key="7">
    <source>
        <dbReference type="ARBA" id="ARBA00023150"/>
    </source>
</evidence>
<comment type="similarity">
    <text evidence="8">Belongs to the MobA family.</text>
</comment>
<evidence type="ECO:0000256" key="8">
    <source>
        <dbReference type="HAMAP-Rule" id="MF_00316"/>
    </source>
</evidence>
<evidence type="ECO:0000256" key="4">
    <source>
        <dbReference type="ARBA" id="ARBA00022741"/>
    </source>
</evidence>
<keyword evidence="12" id="KW-1185">Reference proteome</keyword>
<dbReference type="Proteomes" id="UP001596201">
    <property type="component" value="Unassembled WGS sequence"/>
</dbReference>
<keyword evidence="6 8" id="KW-0342">GTP-binding</keyword>
<comment type="catalytic activity">
    <reaction evidence="8">
        <text>Mo-molybdopterin + GTP + H(+) = Mo-molybdopterin guanine dinucleotide + diphosphate</text>
        <dbReference type="Rhea" id="RHEA:34243"/>
        <dbReference type="ChEBI" id="CHEBI:15378"/>
        <dbReference type="ChEBI" id="CHEBI:33019"/>
        <dbReference type="ChEBI" id="CHEBI:37565"/>
        <dbReference type="ChEBI" id="CHEBI:71302"/>
        <dbReference type="ChEBI" id="CHEBI:71310"/>
        <dbReference type="EC" id="2.7.7.77"/>
    </reaction>
</comment>
<evidence type="ECO:0000256" key="1">
    <source>
        <dbReference type="ARBA" id="ARBA00022490"/>
    </source>
</evidence>
<dbReference type="GO" id="GO:0005525">
    <property type="term" value="F:GTP binding"/>
    <property type="evidence" value="ECO:0007669"/>
    <property type="project" value="UniProtKB-UniRule"/>
</dbReference>
<feature type="binding site" evidence="8">
    <location>
        <position position="46"/>
    </location>
    <ligand>
        <name>GTP</name>
        <dbReference type="ChEBI" id="CHEBI:37565"/>
    </ligand>
</feature>
<dbReference type="CDD" id="cd02503">
    <property type="entry name" value="MobA"/>
    <property type="match status" value="1"/>
</dbReference>
<comment type="subcellular location">
    <subcellularLocation>
        <location evidence="8">Cytoplasm</location>
    </subcellularLocation>
</comment>
<evidence type="ECO:0000256" key="5">
    <source>
        <dbReference type="ARBA" id="ARBA00022842"/>
    </source>
</evidence>
<dbReference type="InterPro" id="IPR013482">
    <property type="entry name" value="Molybde_CF_guanTrfase"/>
</dbReference>
<feature type="binding site" evidence="8">
    <location>
        <position position="74"/>
    </location>
    <ligand>
        <name>GTP</name>
        <dbReference type="ChEBI" id="CHEBI:37565"/>
    </ligand>
</feature>
<dbReference type="GO" id="GO:0061603">
    <property type="term" value="F:molybdenum cofactor guanylyltransferase activity"/>
    <property type="evidence" value="ECO:0007669"/>
    <property type="project" value="UniProtKB-EC"/>
</dbReference>
<evidence type="ECO:0000256" key="9">
    <source>
        <dbReference type="SAM" id="MobiDB-lite"/>
    </source>
</evidence>
<dbReference type="Gene3D" id="3.90.550.10">
    <property type="entry name" value="Spore Coat Polysaccharide Biosynthesis Protein SpsA, Chain A"/>
    <property type="match status" value="1"/>
</dbReference>
<comment type="domain">
    <text evidence="8">The N-terminal domain determines nucleotide recognition and specific binding, while the C-terminal domain determines the specific binding to the target protein.</text>
</comment>
<comment type="cofactor">
    <cofactor evidence="8">
        <name>Mg(2+)</name>
        <dbReference type="ChEBI" id="CHEBI:18420"/>
    </cofactor>
</comment>
<organism evidence="11 12">
    <name type="scientific">Salinirubrum litoreum</name>
    <dbReference type="NCBI Taxonomy" id="1126234"/>
    <lineage>
        <taxon>Archaea</taxon>
        <taxon>Methanobacteriati</taxon>
        <taxon>Methanobacteriota</taxon>
        <taxon>Stenosarchaea group</taxon>
        <taxon>Halobacteria</taxon>
        <taxon>Halobacteriales</taxon>
        <taxon>Haloferacaceae</taxon>
        <taxon>Salinirubrum</taxon>
    </lineage>
</organism>
<keyword evidence="11" id="KW-0548">Nucleotidyltransferase</keyword>
<reference evidence="11 12" key="1">
    <citation type="journal article" date="2019" name="Int. J. Syst. Evol. Microbiol.">
        <title>The Global Catalogue of Microorganisms (GCM) 10K type strain sequencing project: providing services to taxonomists for standard genome sequencing and annotation.</title>
        <authorList>
            <consortium name="The Broad Institute Genomics Platform"/>
            <consortium name="The Broad Institute Genome Sequencing Center for Infectious Disease"/>
            <person name="Wu L."/>
            <person name="Ma J."/>
        </authorList>
    </citation>
    <scope>NUCLEOTIDE SEQUENCE [LARGE SCALE GENOMIC DNA]</scope>
    <source>
        <strain evidence="11 12">CGMCC 1.12237</strain>
    </source>
</reference>
<feature type="compositionally biased region" description="Basic and acidic residues" evidence="9">
    <location>
        <begin position="1"/>
        <end position="27"/>
    </location>
</feature>
<keyword evidence="7 8" id="KW-0501">Molybdenum cofactor biosynthesis</keyword>
<evidence type="ECO:0000256" key="2">
    <source>
        <dbReference type="ARBA" id="ARBA00022679"/>
    </source>
</evidence>
<dbReference type="AlphaFoldDB" id="A0ABD5R6G4"/>
<name>A0ABD5R6G4_9EURY</name>
<dbReference type="Pfam" id="PF12804">
    <property type="entry name" value="NTP_transf_3"/>
    <property type="match status" value="1"/>
</dbReference>
<dbReference type="PANTHER" id="PTHR19136:SF81">
    <property type="entry name" value="MOLYBDENUM COFACTOR GUANYLYLTRANSFERASE"/>
    <property type="match status" value="1"/>
</dbReference>
<comment type="caution">
    <text evidence="11">The sequence shown here is derived from an EMBL/GenBank/DDBJ whole genome shotgun (WGS) entry which is preliminary data.</text>
</comment>
<dbReference type="PANTHER" id="PTHR19136">
    <property type="entry name" value="MOLYBDENUM COFACTOR GUANYLYLTRANSFERASE"/>
    <property type="match status" value="1"/>
</dbReference>
<keyword evidence="2 8" id="KW-0808">Transferase</keyword>
<feature type="binding site" evidence="8">
    <location>
        <position position="130"/>
    </location>
    <ligand>
        <name>Mg(2+)</name>
        <dbReference type="ChEBI" id="CHEBI:18420"/>
    </ligand>
</feature>
<evidence type="ECO:0000313" key="11">
    <source>
        <dbReference type="EMBL" id="MFC5365574.1"/>
    </source>
</evidence>
<dbReference type="GO" id="GO:0005737">
    <property type="term" value="C:cytoplasm"/>
    <property type="evidence" value="ECO:0007669"/>
    <property type="project" value="UniProtKB-SubCell"/>
</dbReference>
<keyword evidence="1 8" id="KW-0963">Cytoplasm</keyword>
<dbReference type="EMBL" id="JBHSKX010000001">
    <property type="protein sequence ID" value="MFC5365574.1"/>
    <property type="molecule type" value="Genomic_DNA"/>
</dbReference>
<evidence type="ECO:0000313" key="12">
    <source>
        <dbReference type="Proteomes" id="UP001596201"/>
    </source>
</evidence>
<protein>
    <recommendedName>
        <fullName evidence="8">Probable molybdenum cofactor guanylyltransferase</fullName>
        <shortName evidence="8">MoCo guanylyltransferase</shortName>
        <ecNumber evidence="8">2.7.7.77</ecNumber>
    </recommendedName>
    <alternativeName>
        <fullName evidence="8">GTP:molybdopterin guanylyltransferase</fullName>
    </alternativeName>
    <alternativeName>
        <fullName evidence="8">Mo-MPT guanylyltransferase</fullName>
    </alternativeName>
    <alternativeName>
        <fullName evidence="8">Molybdopterin guanylyltransferase</fullName>
    </alternativeName>
    <alternativeName>
        <fullName evidence="8">Molybdopterin-guanine dinucleotide synthase</fullName>
        <shortName evidence="8">MGD synthase</shortName>
    </alternativeName>
</protein>
<keyword evidence="5 8" id="KW-0460">Magnesium</keyword>
<evidence type="ECO:0000259" key="10">
    <source>
        <dbReference type="Pfam" id="PF12804"/>
    </source>
</evidence>
<dbReference type="HAMAP" id="MF_00316">
    <property type="entry name" value="MobA"/>
    <property type="match status" value="1"/>
</dbReference>
<dbReference type="RefSeq" id="WP_227229137.1">
    <property type="nucleotide sequence ID" value="NZ_JAJCVJ010000001.1"/>
</dbReference>
<dbReference type="GO" id="GO:0006777">
    <property type="term" value="P:Mo-molybdopterin cofactor biosynthetic process"/>
    <property type="evidence" value="ECO:0007669"/>
    <property type="project" value="UniProtKB-KW"/>
</dbReference>
<feature type="binding site" evidence="8">
    <location>
        <begin position="33"/>
        <end position="35"/>
    </location>
    <ligand>
        <name>GTP</name>
        <dbReference type="ChEBI" id="CHEBI:37565"/>
    </ligand>
</feature>
<evidence type="ECO:0000256" key="6">
    <source>
        <dbReference type="ARBA" id="ARBA00023134"/>
    </source>
</evidence>
<sequence length="233" mass="24894">MADRPLRSDDSDDSDHSDRPDRPDRQSRAGVVLAGGYATRFGDRDKAVADLAGVPMVRRTTDRLAEVTDAVVVNCRREQVPALREALAGRDDVALAPDPTPDRGPLAGIATGLAVLDATSVAYTAVVACDMPLVDPALLAYLFDRAEGHDAALVRTDDGWFQPTQAVYRIEAMRCACADALDEENPRVLSALDDLDAVVIDEAEVDSVASMRSLTDVNTAEELATVAESLADE</sequence>
<dbReference type="InterPro" id="IPR029044">
    <property type="entry name" value="Nucleotide-diphossugar_trans"/>
</dbReference>
<dbReference type="EC" id="2.7.7.77" evidence="8"/>
<gene>
    <name evidence="8" type="primary">mobA</name>
    <name evidence="11" type="ORF">ACFPJ5_01385</name>
</gene>